<gene>
    <name evidence="3" type="ORF">SAMN02983003_3703</name>
</gene>
<evidence type="ECO:0000256" key="1">
    <source>
        <dbReference type="SAM" id="MobiDB-lite"/>
    </source>
</evidence>
<proteinExistence type="predicted"/>
<keyword evidence="3" id="KW-0808">Transferase</keyword>
<dbReference type="OrthoDB" id="8438154at2"/>
<dbReference type="Gene3D" id="3.90.1300.10">
    <property type="entry name" value="Amidase signature (AS) domain"/>
    <property type="match status" value="1"/>
</dbReference>
<dbReference type="InterPro" id="IPR036928">
    <property type="entry name" value="AS_sf"/>
</dbReference>
<protein>
    <submittedName>
        <fullName evidence="3">Aspartyl-tRNA(Asn)/glutamyl-tRNA(Gln) amidotransferase subunit A</fullName>
    </submittedName>
</protein>
<dbReference type="RefSeq" id="WP_072346132.1">
    <property type="nucleotide sequence ID" value="NZ_FPKU01000003.1"/>
</dbReference>
<evidence type="ECO:0000313" key="4">
    <source>
        <dbReference type="Proteomes" id="UP000183447"/>
    </source>
</evidence>
<evidence type="ECO:0000259" key="2">
    <source>
        <dbReference type="Pfam" id="PF01425"/>
    </source>
</evidence>
<dbReference type="STRING" id="665118.SAMN02983003_3703"/>
<dbReference type="AlphaFoldDB" id="A0A1K2I2G1"/>
<dbReference type="InterPro" id="IPR023631">
    <property type="entry name" value="Amidase_dom"/>
</dbReference>
<dbReference type="Proteomes" id="UP000183447">
    <property type="component" value="Unassembled WGS sequence"/>
</dbReference>
<dbReference type="PANTHER" id="PTHR11895">
    <property type="entry name" value="TRANSAMIDASE"/>
    <property type="match status" value="1"/>
</dbReference>
<dbReference type="GO" id="GO:0016740">
    <property type="term" value="F:transferase activity"/>
    <property type="evidence" value="ECO:0007669"/>
    <property type="project" value="UniProtKB-KW"/>
</dbReference>
<organism evidence="3 4">
    <name type="scientific">Devosia enhydra</name>
    <dbReference type="NCBI Taxonomy" id="665118"/>
    <lineage>
        <taxon>Bacteria</taxon>
        <taxon>Pseudomonadati</taxon>
        <taxon>Pseudomonadota</taxon>
        <taxon>Alphaproteobacteria</taxon>
        <taxon>Hyphomicrobiales</taxon>
        <taxon>Devosiaceae</taxon>
        <taxon>Devosia</taxon>
    </lineage>
</organism>
<keyword evidence="4" id="KW-1185">Reference proteome</keyword>
<evidence type="ECO:0000313" key="3">
    <source>
        <dbReference type="EMBL" id="SFZ86521.1"/>
    </source>
</evidence>
<feature type="region of interest" description="Disordered" evidence="1">
    <location>
        <begin position="472"/>
        <end position="499"/>
    </location>
</feature>
<sequence>MAIPTIAEAHALFAKKALSPVELLDQCRERIEALEETLHVFVTPTFERAGDEARAAEARMMSGELLGPLDGIPIGHKDIFCTKGIRTTAQSRILADYVPDEDATLVHRLAEAGTLMMGKLTTYEFAMGGPSFDLNWPPARNPWGIERMTAGSSSGTAAGVAAGFILGGTGSDTGGSVRVPSGHCGIAGLKPTYGVLSRKGVLPLSFSLDHAGPMAWTAEDCALMMNAMAGHDPGDPSSSRHDMPDFTGNLGRSLKGLRIGVVGHFHETDNPANPAVLGAIGEAAAFFAEAGAEITSVTLPSLQAFNAVSHVLITVEAAAVHQGDLRSRYGEYGELLRSRLTPGALISGVDYVQAQRRRREMVLEVARVMEGVDILLTTSTPAEAKPLFGDQKLRNLDLPPFTAPFNVTGQPAISVCAGFGAEGLPLSIQLAARPFEEPLLLAVADAYEKAHAWRTRRPALLGYAEPRAVPLTLGPHPEASERPERVRAHHWSARSAGRP</sequence>
<feature type="domain" description="Amidase" evidence="2">
    <location>
        <begin position="22"/>
        <end position="441"/>
    </location>
</feature>
<reference evidence="3 4" key="1">
    <citation type="submission" date="2016-11" db="EMBL/GenBank/DDBJ databases">
        <authorList>
            <person name="Jaros S."/>
            <person name="Januszkiewicz K."/>
            <person name="Wedrychowicz H."/>
        </authorList>
    </citation>
    <scope>NUCLEOTIDE SEQUENCE [LARGE SCALE GENOMIC DNA]</scope>
    <source>
        <strain evidence="3 4">ATCC 23634</strain>
    </source>
</reference>
<dbReference type="EMBL" id="FPKU01000003">
    <property type="protein sequence ID" value="SFZ86521.1"/>
    <property type="molecule type" value="Genomic_DNA"/>
</dbReference>
<accession>A0A1K2I2G1</accession>
<dbReference type="PANTHER" id="PTHR11895:SF176">
    <property type="entry name" value="AMIDASE AMID-RELATED"/>
    <property type="match status" value="1"/>
</dbReference>
<dbReference type="Pfam" id="PF01425">
    <property type="entry name" value="Amidase"/>
    <property type="match status" value="1"/>
</dbReference>
<dbReference type="InterPro" id="IPR000120">
    <property type="entry name" value="Amidase"/>
</dbReference>
<dbReference type="SUPFAM" id="SSF75304">
    <property type="entry name" value="Amidase signature (AS) enzymes"/>
    <property type="match status" value="1"/>
</dbReference>
<name>A0A1K2I2G1_9HYPH</name>